<feature type="transmembrane region" description="Helical" evidence="1">
    <location>
        <begin position="9"/>
        <end position="27"/>
    </location>
</feature>
<name>A0AA41YP70_9PROT</name>
<reference evidence="2" key="2">
    <citation type="submission" date="2022-10" db="EMBL/GenBank/DDBJ databases">
        <authorList>
            <person name="Trinh H.N."/>
        </authorList>
    </citation>
    <scope>NUCLEOTIDE SEQUENCE</scope>
    <source>
        <strain evidence="2">RN2-1</strain>
    </source>
</reference>
<reference evidence="2" key="1">
    <citation type="submission" date="2022-09" db="EMBL/GenBank/DDBJ databases">
        <title>Rhodovastum sp. nov. RN2-1 isolated from soil in Seongnam, South Korea.</title>
        <authorList>
            <person name="Le N.T."/>
        </authorList>
    </citation>
    <scope>NUCLEOTIDE SEQUENCE</scope>
    <source>
        <strain evidence="2">RN2-1</strain>
    </source>
</reference>
<sequence>MPTTDEFNLLRMLGLLTLALVFGPRVIPPLQPYANRIGVAALVLYVVFGLGFLAWRMFMA</sequence>
<keyword evidence="3" id="KW-1185">Reference proteome</keyword>
<accession>A0AA41YP70</accession>
<evidence type="ECO:0000313" key="3">
    <source>
        <dbReference type="Proteomes" id="UP001165679"/>
    </source>
</evidence>
<keyword evidence="1" id="KW-0812">Transmembrane</keyword>
<feature type="transmembrane region" description="Helical" evidence="1">
    <location>
        <begin position="33"/>
        <end position="55"/>
    </location>
</feature>
<evidence type="ECO:0000256" key="1">
    <source>
        <dbReference type="SAM" id="Phobius"/>
    </source>
</evidence>
<dbReference type="EMBL" id="JAPDNT010000002">
    <property type="protein sequence ID" value="MCW3473965.1"/>
    <property type="molecule type" value="Genomic_DNA"/>
</dbReference>
<dbReference type="Proteomes" id="UP001165679">
    <property type="component" value="Unassembled WGS sequence"/>
</dbReference>
<keyword evidence="1" id="KW-1133">Transmembrane helix</keyword>
<dbReference type="AlphaFoldDB" id="A0AA41YP70"/>
<proteinExistence type="predicted"/>
<gene>
    <name evidence="2" type="ORF">OL599_05190</name>
</gene>
<comment type="caution">
    <text evidence="2">The sequence shown here is derived from an EMBL/GenBank/DDBJ whole genome shotgun (WGS) entry which is preliminary data.</text>
</comment>
<protein>
    <submittedName>
        <fullName evidence="2">Uncharacterized protein</fullName>
    </submittedName>
</protein>
<keyword evidence="1" id="KW-0472">Membrane</keyword>
<evidence type="ECO:0000313" key="2">
    <source>
        <dbReference type="EMBL" id="MCW3473965.1"/>
    </source>
</evidence>
<organism evidence="2 3">
    <name type="scientific">Limobrevibacterium gyesilva</name>
    <dbReference type="NCBI Taxonomy" id="2991712"/>
    <lineage>
        <taxon>Bacteria</taxon>
        <taxon>Pseudomonadati</taxon>
        <taxon>Pseudomonadota</taxon>
        <taxon>Alphaproteobacteria</taxon>
        <taxon>Acetobacterales</taxon>
        <taxon>Acetobacteraceae</taxon>
        <taxon>Limobrevibacterium</taxon>
    </lineage>
</organism>
<dbReference type="RefSeq" id="WP_264712587.1">
    <property type="nucleotide sequence ID" value="NZ_JAPDNT010000002.1"/>
</dbReference>